<comment type="caution">
    <text evidence="2">The sequence shown here is derived from an EMBL/GenBank/DDBJ whole genome shotgun (WGS) entry which is preliminary data.</text>
</comment>
<dbReference type="InterPro" id="IPR013786">
    <property type="entry name" value="AcylCoA_DH/ox_N"/>
</dbReference>
<evidence type="ECO:0000313" key="3">
    <source>
        <dbReference type="Proteomes" id="UP000249364"/>
    </source>
</evidence>
<dbReference type="RefSeq" id="WP_111361310.1">
    <property type="nucleotide sequence ID" value="NZ_MEHT01000046.1"/>
</dbReference>
<dbReference type="STRING" id="121821.GCA_001870675_03316"/>
<evidence type="ECO:0000259" key="1">
    <source>
        <dbReference type="Pfam" id="PF02771"/>
    </source>
</evidence>
<dbReference type="OrthoDB" id="2564795at2"/>
<dbReference type="Gene3D" id="1.10.540.10">
    <property type="entry name" value="Acyl-CoA dehydrogenase/oxidase, N-terminal domain"/>
    <property type="match status" value="1"/>
</dbReference>
<dbReference type="GO" id="GO:0050660">
    <property type="term" value="F:flavin adenine dinucleotide binding"/>
    <property type="evidence" value="ECO:0007669"/>
    <property type="project" value="InterPro"/>
</dbReference>
<dbReference type="PANTHER" id="PTHR43884">
    <property type="entry name" value="ACYL-COA DEHYDROGENASE"/>
    <property type="match status" value="1"/>
</dbReference>
<organism evidence="2 3">
    <name type="scientific">Roseinatronobacter thiooxidans</name>
    <dbReference type="NCBI Taxonomy" id="121821"/>
    <lineage>
        <taxon>Bacteria</taxon>
        <taxon>Pseudomonadati</taxon>
        <taxon>Pseudomonadota</taxon>
        <taxon>Alphaproteobacteria</taxon>
        <taxon>Rhodobacterales</taxon>
        <taxon>Paracoccaceae</taxon>
        <taxon>Roseinatronobacter</taxon>
    </lineage>
</organism>
<protein>
    <recommendedName>
        <fullName evidence="1">Acyl-CoA dehydrogenase/oxidase N-terminal domain-containing protein</fullName>
    </recommendedName>
</protein>
<dbReference type="PANTHER" id="PTHR43884:SF12">
    <property type="entry name" value="ISOVALERYL-COA DEHYDROGENASE, MITOCHONDRIAL-RELATED"/>
    <property type="match status" value="1"/>
</dbReference>
<dbReference type="GO" id="GO:0003995">
    <property type="term" value="F:acyl-CoA dehydrogenase activity"/>
    <property type="evidence" value="ECO:0007669"/>
    <property type="project" value="TreeGrafter"/>
</dbReference>
<name>A0A2W7QLB7_9RHOB</name>
<keyword evidence="3" id="KW-1185">Reference proteome</keyword>
<dbReference type="EMBL" id="QKZQ01000010">
    <property type="protein sequence ID" value="PZX42059.1"/>
    <property type="molecule type" value="Genomic_DNA"/>
</dbReference>
<dbReference type="InterPro" id="IPR037069">
    <property type="entry name" value="AcylCoA_DH/ox_N_sf"/>
</dbReference>
<dbReference type="Pfam" id="PF02771">
    <property type="entry name" value="Acyl-CoA_dh_N"/>
    <property type="match status" value="1"/>
</dbReference>
<dbReference type="Gene3D" id="2.40.110.10">
    <property type="entry name" value="Butyryl-CoA Dehydrogenase, subunit A, domain 2"/>
    <property type="match status" value="1"/>
</dbReference>
<dbReference type="Proteomes" id="UP000249364">
    <property type="component" value="Unassembled WGS sequence"/>
</dbReference>
<sequence>MSLDLAPELQVSALALPDSDFVLAEADRITASDLVPLVRAIDAEGLYPEAVMRSYGAAGAFQRHLPAPGGALDLDTTIAAMARAGRECLSTAFCMWCQSALGWYIFNSDNTALQDSLGAQVATGAVLGGTGLSNPMKTLFGIEQMKLKATPVEGGYTLRGTLPWVSNINEDAWFAVISEIPEGPRAGERVMMVLHGRGDGVKLVSNDHFVALEGTRTYGVQCRDAFVPEAHVIADPINAYVPKIRAGFILLQSGMAFGMIEGCIALMEQVRGPLGHVNQHLPDQPEHFREKLDALKAEVSALCKTPYDTSDAYFIRVIKARLAAGDLSVAAAHNAMLHQGARGYVTHGAAQRRLRESYFVAIVTPATKQLRKMLADLGATA</sequence>
<proteinExistence type="predicted"/>
<dbReference type="InterPro" id="IPR009100">
    <property type="entry name" value="AcylCoA_DH/oxidase_NM_dom_sf"/>
</dbReference>
<dbReference type="AlphaFoldDB" id="A0A2W7QLB7"/>
<evidence type="ECO:0000313" key="2">
    <source>
        <dbReference type="EMBL" id="PZX42059.1"/>
    </source>
</evidence>
<dbReference type="InterPro" id="IPR046373">
    <property type="entry name" value="Acyl-CoA_Oxase/DH_mid-dom_sf"/>
</dbReference>
<reference evidence="2 3" key="1">
    <citation type="submission" date="2018-06" db="EMBL/GenBank/DDBJ databases">
        <title>Genomic Encyclopedia of Archaeal and Bacterial Type Strains, Phase II (KMG-II): from individual species to whole genera.</title>
        <authorList>
            <person name="Goeker M."/>
        </authorList>
    </citation>
    <scope>NUCLEOTIDE SEQUENCE [LARGE SCALE GENOMIC DNA]</scope>
    <source>
        <strain evidence="2 3">DSM 13087</strain>
    </source>
</reference>
<dbReference type="SUPFAM" id="SSF56645">
    <property type="entry name" value="Acyl-CoA dehydrogenase NM domain-like"/>
    <property type="match status" value="1"/>
</dbReference>
<feature type="domain" description="Acyl-CoA dehydrogenase/oxidase N-terminal" evidence="1">
    <location>
        <begin position="23"/>
        <end position="116"/>
    </location>
</feature>
<gene>
    <name evidence="2" type="ORF">LY56_02352</name>
</gene>
<accession>A0A2W7QLB7</accession>